<protein>
    <submittedName>
        <fullName evidence="2">Alpha/beta hydrolase</fullName>
    </submittedName>
</protein>
<evidence type="ECO:0000259" key="1">
    <source>
        <dbReference type="Pfam" id="PF12697"/>
    </source>
</evidence>
<keyword evidence="2" id="KW-0378">Hydrolase</keyword>
<gene>
    <name evidence="2" type="ORF">C7B43_10105</name>
</gene>
<accession>A0A2T2X1F9</accession>
<evidence type="ECO:0000313" key="2">
    <source>
        <dbReference type="EMBL" id="PSR28324.1"/>
    </source>
</evidence>
<sequence>MDIIRHSSQWRGQRFSWFESGRGYPLVLLHGGGGTGKAFQAQLQYFASSYRVIAPDMPGFGQSEWIADIHSVDQIPHALRGWFEVLGITRCILGGNSMGGRVALSFSSRYPQTVSNLIILDSVGLTLSNVPVVNPLTLPPNQFMSGLVYHPDHYRALTPYRTLDDARELNHGRQIFARYLGSQGITPDPELDLSRITMPTLLIWGREDRIIPLAYGKALEKALPNAELVVFDEVGHLPHIEAPHLTNQSIRSFLDRHSPS</sequence>
<dbReference type="PRINTS" id="PR00111">
    <property type="entry name" value="ABHYDROLASE"/>
</dbReference>
<dbReference type="Proteomes" id="UP000242699">
    <property type="component" value="Unassembled WGS sequence"/>
</dbReference>
<evidence type="ECO:0000313" key="3">
    <source>
        <dbReference type="Proteomes" id="UP000242699"/>
    </source>
</evidence>
<dbReference type="GO" id="GO:0016787">
    <property type="term" value="F:hydrolase activity"/>
    <property type="evidence" value="ECO:0007669"/>
    <property type="project" value="UniProtKB-KW"/>
</dbReference>
<dbReference type="PANTHER" id="PTHR43798:SF33">
    <property type="entry name" value="HYDROLASE, PUTATIVE (AFU_ORTHOLOGUE AFUA_2G14860)-RELATED"/>
    <property type="match status" value="1"/>
</dbReference>
<dbReference type="GO" id="GO:0016020">
    <property type="term" value="C:membrane"/>
    <property type="evidence" value="ECO:0007669"/>
    <property type="project" value="TreeGrafter"/>
</dbReference>
<reference evidence="2 3" key="1">
    <citation type="journal article" date="2014" name="BMC Genomics">
        <title>Comparison of environmental and isolate Sulfobacillus genomes reveals diverse carbon, sulfur, nitrogen, and hydrogen metabolisms.</title>
        <authorList>
            <person name="Justice N.B."/>
            <person name="Norman A."/>
            <person name="Brown C.T."/>
            <person name="Singh A."/>
            <person name="Thomas B.C."/>
            <person name="Banfield J.F."/>
        </authorList>
    </citation>
    <scope>NUCLEOTIDE SEQUENCE [LARGE SCALE GENOMIC DNA]</scope>
    <source>
        <strain evidence="2">AMDSBA1</strain>
    </source>
</reference>
<feature type="domain" description="AB hydrolase-1" evidence="1">
    <location>
        <begin position="26"/>
        <end position="246"/>
    </location>
</feature>
<dbReference type="AlphaFoldDB" id="A0A2T2X1F9"/>
<dbReference type="SUPFAM" id="SSF53474">
    <property type="entry name" value="alpha/beta-Hydrolases"/>
    <property type="match status" value="1"/>
</dbReference>
<dbReference type="EMBL" id="PXYT01000020">
    <property type="protein sequence ID" value="PSR28324.1"/>
    <property type="molecule type" value="Genomic_DNA"/>
</dbReference>
<name>A0A2T2X1F9_9FIRM</name>
<dbReference type="Pfam" id="PF12697">
    <property type="entry name" value="Abhydrolase_6"/>
    <property type="match status" value="1"/>
</dbReference>
<dbReference type="PANTHER" id="PTHR43798">
    <property type="entry name" value="MONOACYLGLYCEROL LIPASE"/>
    <property type="match status" value="1"/>
</dbReference>
<dbReference type="Gene3D" id="3.40.50.1820">
    <property type="entry name" value="alpha/beta hydrolase"/>
    <property type="match status" value="1"/>
</dbReference>
<dbReference type="InterPro" id="IPR029058">
    <property type="entry name" value="AB_hydrolase_fold"/>
</dbReference>
<proteinExistence type="predicted"/>
<dbReference type="InterPro" id="IPR050266">
    <property type="entry name" value="AB_hydrolase_sf"/>
</dbReference>
<comment type="caution">
    <text evidence="2">The sequence shown here is derived from an EMBL/GenBank/DDBJ whole genome shotgun (WGS) entry which is preliminary data.</text>
</comment>
<organism evidence="2 3">
    <name type="scientific">Sulfobacillus benefaciens</name>
    <dbReference type="NCBI Taxonomy" id="453960"/>
    <lineage>
        <taxon>Bacteria</taxon>
        <taxon>Bacillati</taxon>
        <taxon>Bacillota</taxon>
        <taxon>Clostridia</taxon>
        <taxon>Eubacteriales</taxon>
        <taxon>Clostridiales Family XVII. Incertae Sedis</taxon>
        <taxon>Sulfobacillus</taxon>
    </lineage>
</organism>
<dbReference type="InterPro" id="IPR000073">
    <property type="entry name" value="AB_hydrolase_1"/>
</dbReference>